<dbReference type="SUPFAM" id="SSF52266">
    <property type="entry name" value="SGNH hydrolase"/>
    <property type="match status" value="1"/>
</dbReference>
<feature type="non-terminal residue" evidence="3">
    <location>
        <position position="1"/>
    </location>
</feature>
<feature type="region of interest" description="Disordered" evidence="1">
    <location>
        <begin position="290"/>
        <end position="329"/>
    </location>
</feature>
<dbReference type="OrthoDB" id="2119228at2759"/>
<sequence length="368" mass="39574">ALFSAGTSSAEDASSAALRLACAGDSNTIKGYPAILQSMLGDDWTVDAYATGAATVLDGTLQPYRHSDEYRSLLASSPDVVIIMLGTNDARHQYWDEMRTPTHEFKQGYLELIRELQELDSMPEILVATPPPIYPGRGPEGRWELARIRDNLADSVIPLIRGVATEAEGATLVDVYGHMSASGGSSDLSLDGIHFNSAGYRKIHVVYTDHGVEVHVTPELTVQLALRQARVDAHLQHGARRGSLVLAAMGLLSGQQRGMSVTASDLTGLPTGQWESGVSTTQHCRRFRSGGAGGVSGEGVEVPEPEVRSGRGGSGERGDDGEELHYSSPCGGFVNPPILEKDLWKDPRSGHACQLCMQHRVSFRLGWT</sequence>
<reference evidence="3 4" key="1">
    <citation type="journal article" date="2012" name="Genome Biol.">
        <title>Genome and low-iron response of an oceanic diatom adapted to chronic iron limitation.</title>
        <authorList>
            <person name="Lommer M."/>
            <person name="Specht M."/>
            <person name="Roy A.S."/>
            <person name="Kraemer L."/>
            <person name="Andreson R."/>
            <person name="Gutowska M.A."/>
            <person name="Wolf J."/>
            <person name="Bergner S.V."/>
            <person name="Schilhabel M.B."/>
            <person name="Klostermeier U.C."/>
            <person name="Beiko R.G."/>
            <person name="Rosenstiel P."/>
            <person name="Hippler M."/>
            <person name="Laroche J."/>
        </authorList>
    </citation>
    <scope>NUCLEOTIDE SEQUENCE [LARGE SCALE GENOMIC DNA]</scope>
    <source>
        <strain evidence="3 4">CCMP1005</strain>
    </source>
</reference>
<proteinExistence type="predicted"/>
<dbReference type="InterPro" id="IPR051532">
    <property type="entry name" value="Ester_Hydrolysis_Enzymes"/>
</dbReference>
<gene>
    <name evidence="3" type="ORF">THAOC_16892</name>
</gene>
<dbReference type="AlphaFoldDB" id="K0S8I9"/>
<evidence type="ECO:0000313" key="4">
    <source>
        <dbReference type="Proteomes" id="UP000266841"/>
    </source>
</evidence>
<feature type="domain" description="SGNH hydrolase-type esterase" evidence="2">
    <location>
        <begin position="24"/>
        <end position="201"/>
    </location>
</feature>
<keyword evidence="4" id="KW-1185">Reference proteome</keyword>
<protein>
    <recommendedName>
        <fullName evidence="2">SGNH hydrolase-type esterase domain-containing protein</fullName>
    </recommendedName>
</protein>
<dbReference type="InterPro" id="IPR013830">
    <property type="entry name" value="SGNH_hydro"/>
</dbReference>
<name>K0S8I9_THAOC</name>
<dbReference type="EMBL" id="AGNL01018835">
    <property type="protein sequence ID" value="EJK62493.1"/>
    <property type="molecule type" value="Genomic_DNA"/>
</dbReference>
<dbReference type="eggNOG" id="ENOG502S14T">
    <property type="taxonomic scope" value="Eukaryota"/>
</dbReference>
<evidence type="ECO:0000256" key="1">
    <source>
        <dbReference type="SAM" id="MobiDB-lite"/>
    </source>
</evidence>
<dbReference type="Proteomes" id="UP000266841">
    <property type="component" value="Unassembled WGS sequence"/>
</dbReference>
<dbReference type="Pfam" id="PF13472">
    <property type="entry name" value="Lipase_GDSL_2"/>
    <property type="match status" value="1"/>
</dbReference>
<evidence type="ECO:0000259" key="2">
    <source>
        <dbReference type="Pfam" id="PF13472"/>
    </source>
</evidence>
<accession>K0S8I9</accession>
<dbReference type="Gene3D" id="3.40.50.1110">
    <property type="entry name" value="SGNH hydrolase"/>
    <property type="match status" value="1"/>
</dbReference>
<feature type="compositionally biased region" description="Basic and acidic residues" evidence="1">
    <location>
        <begin position="305"/>
        <end position="318"/>
    </location>
</feature>
<dbReference type="InterPro" id="IPR036514">
    <property type="entry name" value="SGNH_hydro_sf"/>
</dbReference>
<comment type="caution">
    <text evidence="3">The sequence shown here is derived from an EMBL/GenBank/DDBJ whole genome shotgun (WGS) entry which is preliminary data.</text>
</comment>
<dbReference type="PANTHER" id="PTHR30383">
    <property type="entry name" value="THIOESTERASE 1/PROTEASE 1/LYSOPHOSPHOLIPASE L1"/>
    <property type="match status" value="1"/>
</dbReference>
<evidence type="ECO:0000313" key="3">
    <source>
        <dbReference type="EMBL" id="EJK62493.1"/>
    </source>
</evidence>
<organism evidence="3 4">
    <name type="scientific">Thalassiosira oceanica</name>
    <name type="common">Marine diatom</name>
    <dbReference type="NCBI Taxonomy" id="159749"/>
    <lineage>
        <taxon>Eukaryota</taxon>
        <taxon>Sar</taxon>
        <taxon>Stramenopiles</taxon>
        <taxon>Ochrophyta</taxon>
        <taxon>Bacillariophyta</taxon>
        <taxon>Coscinodiscophyceae</taxon>
        <taxon>Thalassiosirophycidae</taxon>
        <taxon>Thalassiosirales</taxon>
        <taxon>Thalassiosiraceae</taxon>
        <taxon>Thalassiosira</taxon>
    </lineage>
</organism>